<comment type="caution">
    <text evidence="2">The sequence shown here is derived from an EMBL/GenBank/DDBJ whole genome shotgun (WGS) entry which is preliminary data.</text>
</comment>
<feature type="region of interest" description="Disordered" evidence="1">
    <location>
        <begin position="124"/>
        <end position="154"/>
    </location>
</feature>
<evidence type="ECO:0000313" key="3">
    <source>
        <dbReference type="Proteomes" id="UP001159363"/>
    </source>
</evidence>
<feature type="compositionally biased region" description="Basic and acidic residues" evidence="1">
    <location>
        <begin position="184"/>
        <end position="200"/>
    </location>
</feature>
<reference evidence="2 3" key="1">
    <citation type="submission" date="2023-02" db="EMBL/GenBank/DDBJ databases">
        <title>LHISI_Scaffold_Assembly.</title>
        <authorList>
            <person name="Stuart O.P."/>
            <person name="Cleave R."/>
            <person name="Magrath M.J.L."/>
            <person name="Mikheyev A.S."/>
        </authorList>
    </citation>
    <scope>NUCLEOTIDE SEQUENCE [LARGE SCALE GENOMIC DNA]</scope>
    <source>
        <strain evidence="2">Daus_M_001</strain>
        <tissue evidence="2">Leg muscle</tissue>
    </source>
</reference>
<evidence type="ECO:0000256" key="1">
    <source>
        <dbReference type="SAM" id="MobiDB-lite"/>
    </source>
</evidence>
<gene>
    <name evidence="2" type="ORF">PR048_029209</name>
</gene>
<feature type="region of interest" description="Disordered" evidence="1">
    <location>
        <begin position="177"/>
        <end position="209"/>
    </location>
</feature>
<keyword evidence="3" id="KW-1185">Reference proteome</keyword>
<feature type="compositionally biased region" description="Pro residues" evidence="1">
    <location>
        <begin position="140"/>
        <end position="149"/>
    </location>
</feature>
<feature type="region of interest" description="Disordered" evidence="1">
    <location>
        <begin position="258"/>
        <end position="279"/>
    </location>
</feature>
<dbReference type="Proteomes" id="UP001159363">
    <property type="component" value="Chromosome 12"/>
</dbReference>
<dbReference type="EMBL" id="JARBHB010000013">
    <property type="protein sequence ID" value="KAJ8870193.1"/>
    <property type="molecule type" value="Genomic_DNA"/>
</dbReference>
<sequence length="1111" mass="123062">MTTAGPSDERLSILYGAAPPQPARAQLPSVSIVSLQDSFIKLPGASTTAGPRSFYHGRHILHLPPSLLVSVLSRARSCSIRFGYARNGRFGKNTKARFHMAARTIQRLDLADLGLCSSPRALTHSRLHSSGSKPSRPFTPLTPRPPSPRNLPLSSVPLADVPGFNTRLSITHGGISLWSGSGDTKGKPKMKDKDRASSGKKDRRPAPRNFSRCHVAPRVLIPRIFLRNLYTCWLLQQGKEEGLLRQLRPRCQSFPGCPEGREGGDEAASGSACGEEKVENEDSTTRQCTHISSRGLPADCRAADALRGCSSEFDPDKRGVDTKYPGATCLCLRLAVHYGLLHTHCQRFSSSAPSPTPTKPLVQGQSRNCASLSRDMLATLTATRSSEFDYFCNERDVSIVTSAVEWPIYLEEIKQMLNVEYSTAADETTHSDHIFIRQWNLSCRRKTTRILHVYTYSKQPVQLRHTVVWETDRSIEGIALTIASPGTRRPDLLVGTPAGCSGDLSPTVPLAGFLAPFTLLAPPHVLVFEMSSYWSPLCTEGGRINRVPMCGTKDNAEMKEEWLALDAPFTGSFLFQTATKADMWSLPTHPPSPHPASHLIPTPTLQLNRRRVLVLLPTSPPSLAQPQISVHTLTAPTTDIRVIPLLPQNNLWHSCTKVNTYILLLTHLRAYRLLDVQGRRPICVELTSTNSSSYTRCEPAAPRLQVGHPTPELRGQVAHLHLQMACMNLRRQLKVLNFPYSLQFFPSPHLRRRSSLAPPRPYLATPALESRPSPAILSLVGWYASPFVGRPHSDVSVFICATRGDSQATSAVLANRRRRWNERAGATEDPRENLPTSGIVRYDSVYSICRYVAHKMESLYARGLGTGWRRDAIPQLYCTVKTNPPPDAALKDRLRNSVRAPIIKFLPEYFKPITAVVEGLFQLGTQAMSADGFGEDSTHPSDTVGKIGESREYPPTSGIVRHDSDMRKPLGRPRRESNPWSNHYNTAPPFLYIEFFWGYFRCTKVSTMYEIFHITKLLNDLQVAYLTCVYGGTRTHSKLVSQGGGGDKENKNGIDWQRVARALSDVEFRDTHTLAPAVDRPPVACLRDVGLTAPRGCCWEEAAEGLAQRGG</sequence>
<proteinExistence type="predicted"/>
<feature type="region of interest" description="Disordered" evidence="1">
    <location>
        <begin position="932"/>
        <end position="979"/>
    </location>
</feature>
<protein>
    <submittedName>
        <fullName evidence="2">Uncharacterized protein</fullName>
    </submittedName>
</protein>
<name>A0ABQ9GFK3_9NEOP</name>
<organism evidence="2 3">
    <name type="scientific">Dryococelus australis</name>
    <dbReference type="NCBI Taxonomy" id="614101"/>
    <lineage>
        <taxon>Eukaryota</taxon>
        <taxon>Metazoa</taxon>
        <taxon>Ecdysozoa</taxon>
        <taxon>Arthropoda</taxon>
        <taxon>Hexapoda</taxon>
        <taxon>Insecta</taxon>
        <taxon>Pterygota</taxon>
        <taxon>Neoptera</taxon>
        <taxon>Polyneoptera</taxon>
        <taxon>Phasmatodea</taxon>
        <taxon>Verophasmatodea</taxon>
        <taxon>Anareolatae</taxon>
        <taxon>Phasmatidae</taxon>
        <taxon>Eurycanthinae</taxon>
        <taxon>Dryococelus</taxon>
    </lineage>
</organism>
<feature type="compositionally biased region" description="Basic and acidic residues" evidence="1">
    <location>
        <begin position="960"/>
        <end position="977"/>
    </location>
</feature>
<accession>A0ABQ9GFK3</accession>
<evidence type="ECO:0000313" key="2">
    <source>
        <dbReference type="EMBL" id="KAJ8870193.1"/>
    </source>
</evidence>